<organism evidence="1 2">
    <name type="scientific">Latilactobacillus curvatus</name>
    <name type="common">Lactobacillus curvatus</name>
    <dbReference type="NCBI Taxonomy" id="28038"/>
    <lineage>
        <taxon>Bacteria</taxon>
        <taxon>Bacillati</taxon>
        <taxon>Bacillota</taxon>
        <taxon>Bacilli</taxon>
        <taxon>Lactobacillales</taxon>
        <taxon>Lactobacillaceae</taxon>
        <taxon>Latilactobacillus</taxon>
    </lineage>
</organism>
<protein>
    <recommendedName>
        <fullName evidence="3">Phage protein, HK97 gp10 family</fullName>
    </recommendedName>
</protein>
<evidence type="ECO:0000313" key="1">
    <source>
        <dbReference type="EMBL" id="AXN35449.1"/>
    </source>
</evidence>
<sequence length="118" mass="13027">MKGMDAMLANVTRLEVEAPKKARKSINKGAEIFAKHLKADTPVDSGALESDVKTGAMKASTGRFEKQVGYGGKSAWRAHFPDKGTKKQPAQNFSIKAQEQSRDEILEVYAEEMRLLDD</sequence>
<evidence type="ECO:0000313" key="2">
    <source>
        <dbReference type="Proteomes" id="UP000257607"/>
    </source>
</evidence>
<gene>
    <name evidence="1" type="ORF">DT351_03360</name>
</gene>
<dbReference type="AlphaFoldDB" id="A0A385ACN7"/>
<evidence type="ECO:0008006" key="3">
    <source>
        <dbReference type="Google" id="ProtNLM"/>
    </source>
</evidence>
<reference evidence="1 2" key="1">
    <citation type="submission" date="2018-07" db="EMBL/GenBank/DDBJ databases">
        <title>Lactobacillus curvatus genome sequence.</title>
        <authorList>
            <person name="Prechtl R."/>
        </authorList>
    </citation>
    <scope>NUCLEOTIDE SEQUENCE [LARGE SCALE GENOMIC DNA]</scope>
    <source>
        <strain evidence="1 2">TMW 1.1928</strain>
    </source>
</reference>
<dbReference type="EMBL" id="CP031003">
    <property type="protein sequence ID" value="AXN35449.1"/>
    <property type="molecule type" value="Genomic_DNA"/>
</dbReference>
<proteinExistence type="predicted"/>
<accession>A0A385ACN7</accession>
<name>A0A385ACN7_LATCU</name>
<dbReference type="NCBIfam" id="TIGR01725">
    <property type="entry name" value="phge_HK97_gp10"/>
    <property type="match status" value="1"/>
</dbReference>
<dbReference type="Pfam" id="PF04883">
    <property type="entry name" value="HK97-gp10_like"/>
    <property type="match status" value="1"/>
</dbReference>
<dbReference type="Proteomes" id="UP000257607">
    <property type="component" value="Chromosome"/>
</dbReference>
<dbReference type="InterPro" id="IPR010064">
    <property type="entry name" value="HK97-gp10_tail"/>
</dbReference>